<dbReference type="Gene3D" id="3.40.50.1820">
    <property type="entry name" value="alpha/beta hydrolase"/>
    <property type="match status" value="1"/>
</dbReference>
<evidence type="ECO:0000256" key="9">
    <source>
        <dbReference type="ARBA" id="ARBA00034075"/>
    </source>
</evidence>
<evidence type="ECO:0000256" key="8">
    <source>
        <dbReference type="ARBA" id="ARBA00023326"/>
    </source>
</evidence>
<keyword evidence="5 10" id="KW-0732">Signal</keyword>
<evidence type="ECO:0000256" key="4">
    <source>
        <dbReference type="ARBA" id="ARBA00022651"/>
    </source>
</evidence>
<dbReference type="Proteomes" id="UP000078237">
    <property type="component" value="Unassembled WGS sequence"/>
</dbReference>
<keyword evidence="6" id="KW-0378">Hydrolase</keyword>
<dbReference type="SUPFAM" id="SSF53474">
    <property type="entry name" value="alpha/beta-Hydrolases"/>
    <property type="match status" value="1"/>
</dbReference>
<dbReference type="GO" id="GO:0005576">
    <property type="term" value="C:extracellular region"/>
    <property type="evidence" value="ECO:0007669"/>
    <property type="project" value="UniProtKB-SubCell"/>
</dbReference>
<dbReference type="OrthoDB" id="424610at2759"/>
<name>A0A175VP35_9PEZI</name>
<dbReference type="InterPro" id="IPR043595">
    <property type="entry name" value="FaeB/C/D"/>
</dbReference>
<keyword evidence="8" id="KW-0624">Polysaccharide degradation</keyword>
<dbReference type="AlphaFoldDB" id="A0A175VP35"/>
<reference evidence="11 12" key="1">
    <citation type="journal article" date="2016" name="Genome Announc.">
        <title>Genome Sequence of Madurella mycetomatis mm55, Isolated from a Human Mycetoma Case in Sudan.</title>
        <authorList>
            <person name="Smit S."/>
            <person name="Derks M.F."/>
            <person name="Bervoets S."/>
            <person name="Fahal A."/>
            <person name="van Leeuwen W."/>
            <person name="van Belkum A."/>
            <person name="van de Sande W.W."/>
        </authorList>
    </citation>
    <scope>NUCLEOTIDE SEQUENCE [LARGE SCALE GENOMIC DNA]</scope>
    <source>
        <strain evidence="12">mm55</strain>
    </source>
</reference>
<dbReference type="EMBL" id="LCTW02000506">
    <property type="protein sequence ID" value="KXX73257.1"/>
    <property type="molecule type" value="Genomic_DNA"/>
</dbReference>
<evidence type="ECO:0000256" key="3">
    <source>
        <dbReference type="ARBA" id="ARBA00022525"/>
    </source>
</evidence>
<evidence type="ECO:0000313" key="11">
    <source>
        <dbReference type="EMBL" id="KXX73257.1"/>
    </source>
</evidence>
<dbReference type="GO" id="GO:0045493">
    <property type="term" value="P:xylan catabolic process"/>
    <property type="evidence" value="ECO:0007669"/>
    <property type="project" value="UniProtKB-KW"/>
</dbReference>
<accession>A0A175VP35</accession>
<evidence type="ECO:0000256" key="6">
    <source>
        <dbReference type="ARBA" id="ARBA00022801"/>
    </source>
</evidence>
<keyword evidence="4" id="KW-0858">Xylan degradation</keyword>
<dbReference type="VEuPathDB" id="FungiDB:MMYC01_210229"/>
<dbReference type="InterPro" id="IPR029058">
    <property type="entry name" value="AB_hydrolase_fold"/>
</dbReference>
<protein>
    <recommendedName>
        <fullName evidence="2">feruloyl esterase</fullName>
        <ecNumber evidence="2">3.1.1.73</ecNumber>
    </recommendedName>
</protein>
<keyword evidence="12" id="KW-1185">Reference proteome</keyword>
<keyword evidence="3" id="KW-0964">Secreted</keyword>
<keyword evidence="7" id="KW-0119">Carbohydrate metabolism</keyword>
<dbReference type="PANTHER" id="PTHR38050">
    <property type="match status" value="1"/>
</dbReference>
<evidence type="ECO:0000256" key="10">
    <source>
        <dbReference type="SAM" id="SignalP"/>
    </source>
</evidence>
<comment type="subcellular location">
    <subcellularLocation>
        <location evidence="1">Secreted</location>
    </subcellularLocation>
</comment>
<sequence>MVALQALSLFFSTLIPAVLSLTPSPGCGTTPRLISASSTTTPLRLTVNSKQREFFVALPENYDSSHPYRLIFTLHALGGSASQVIAGTGGYVPYYGLPPFLQQSNDTTGAIFVVPNGLNNGWANQGGEDITFLRTVMETVESDLCVDQDLRFSTGFSYGGAMSYSLACSLGEQMRAVAALSGNPMISGCSGGTGAVAYYGQHGTGDNVLPISGGRQMRDRFLRNNGCNTAQQEEPAPPRGSNGRVKTVYEGCAEDKPVVWVAFDGPHTPTPRETGASETWTPGEVWEFFSQFE</sequence>
<feature type="signal peptide" evidence="10">
    <location>
        <begin position="1"/>
        <end position="20"/>
    </location>
</feature>
<proteinExistence type="predicted"/>
<evidence type="ECO:0000256" key="7">
    <source>
        <dbReference type="ARBA" id="ARBA00023277"/>
    </source>
</evidence>
<dbReference type="ESTHER" id="9pezi-a0a175vp35">
    <property type="family name" value="FaeC"/>
</dbReference>
<organism evidence="11 12">
    <name type="scientific">Madurella mycetomatis</name>
    <dbReference type="NCBI Taxonomy" id="100816"/>
    <lineage>
        <taxon>Eukaryota</taxon>
        <taxon>Fungi</taxon>
        <taxon>Dikarya</taxon>
        <taxon>Ascomycota</taxon>
        <taxon>Pezizomycotina</taxon>
        <taxon>Sordariomycetes</taxon>
        <taxon>Sordariomycetidae</taxon>
        <taxon>Sordariales</taxon>
        <taxon>Sordariales incertae sedis</taxon>
        <taxon>Madurella</taxon>
    </lineage>
</organism>
<gene>
    <name evidence="11" type="ORF">MMYC01_210229</name>
</gene>
<dbReference type="PANTHER" id="PTHR38050:SF3">
    <property type="entry name" value="FERULOYL ESTERASE D"/>
    <property type="match status" value="1"/>
</dbReference>
<evidence type="ECO:0000256" key="5">
    <source>
        <dbReference type="ARBA" id="ARBA00022729"/>
    </source>
</evidence>
<evidence type="ECO:0000313" key="12">
    <source>
        <dbReference type="Proteomes" id="UP000078237"/>
    </source>
</evidence>
<feature type="chain" id="PRO_5008043172" description="feruloyl esterase" evidence="10">
    <location>
        <begin position="21"/>
        <end position="293"/>
    </location>
</feature>
<evidence type="ECO:0000256" key="2">
    <source>
        <dbReference type="ARBA" id="ARBA00013091"/>
    </source>
</evidence>
<comment type="catalytic activity">
    <reaction evidence="9">
        <text>feruloyl-polysaccharide + H2O = ferulate + polysaccharide.</text>
        <dbReference type="EC" id="3.1.1.73"/>
    </reaction>
</comment>
<dbReference type="GO" id="GO:0030600">
    <property type="term" value="F:feruloyl esterase activity"/>
    <property type="evidence" value="ECO:0007669"/>
    <property type="project" value="UniProtKB-EC"/>
</dbReference>
<comment type="caution">
    <text evidence="11">The sequence shown here is derived from an EMBL/GenBank/DDBJ whole genome shotgun (WGS) entry which is preliminary data.</text>
</comment>
<dbReference type="STRING" id="100816.A0A175VP35"/>
<evidence type="ECO:0000256" key="1">
    <source>
        <dbReference type="ARBA" id="ARBA00004613"/>
    </source>
</evidence>
<dbReference type="EC" id="3.1.1.73" evidence="2"/>